<name>A0ABT8L9Y6_9BACT</name>
<proteinExistence type="predicted"/>
<dbReference type="RefSeq" id="WP_346759914.1">
    <property type="nucleotide sequence ID" value="NZ_JAUJEB010000005.1"/>
</dbReference>
<dbReference type="Proteomes" id="UP001172083">
    <property type="component" value="Unassembled WGS sequence"/>
</dbReference>
<dbReference type="EMBL" id="JAUJEB010000005">
    <property type="protein sequence ID" value="MDN5214575.1"/>
    <property type="molecule type" value="Genomic_DNA"/>
</dbReference>
<evidence type="ECO:0000313" key="3">
    <source>
        <dbReference type="Proteomes" id="UP001172083"/>
    </source>
</evidence>
<keyword evidence="3" id="KW-1185">Reference proteome</keyword>
<gene>
    <name evidence="2" type="ORF">QQ020_21020</name>
</gene>
<accession>A0ABT8L9Y6</accession>
<keyword evidence="1" id="KW-0732">Signal</keyword>
<sequence length="381" mass="43387">MQKPVLLIILCILGSFLCAEAPAQINNPRKITYRWKTNTKNRVVALSEITGVVPRKTFPIIDFPQFYGKTRGLANFFRHEPVIAVAINGEAKAYPLNMLTMHEIANDSLGGIPILPTYCPLCNASIVYDRRLTFQGQTHLLEFEVSGMLRNSDMIMYDRQTESWWQQLMGQCIVGDYAGSMLTVIPSLVLTVGEFFQRYPKGKILSHRTGTSVEGRYGNNPYVNYDNLNNSPFDQFIHPSKIDSRLPAMERVVDIRSGKKYKIYPFSIIRDQGVINDFFEGKNVVLFYQSDAVSVLDARQISQSKTVGTATVFDAELNGRVLVFEKRNSHFIDQQTNSKWDVTGLCRQGSLKGQQLRIEPHSNHFAFAWLAFYPDTEIYLR</sequence>
<evidence type="ECO:0000256" key="1">
    <source>
        <dbReference type="SAM" id="SignalP"/>
    </source>
</evidence>
<reference evidence="2" key="1">
    <citation type="submission" date="2023-06" db="EMBL/GenBank/DDBJ databases">
        <title>Genomic of Agaribacillus aureum.</title>
        <authorList>
            <person name="Wang G."/>
        </authorList>
    </citation>
    <scope>NUCLEOTIDE SEQUENCE</scope>
    <source>
        <strain evidence="2">BMA12</strain>
    </source>
</reference>
<feature type="signal peptide" evidence="1">
    <location>
        <begin position="1"/>
        <end position="23"/>
    </location>
</feature>
<evidence type="ECO:0000313" key="2">
    <source>
        <dbReference type="EMBL" id="MDN5214575.1"/>
    </source>
</evidence>
<dbReference type="InterPro" id="IPR021516">
    <property type="entry name" value="DUF3179"/>
</dbReference>
<dbReference type="Pfam" id="PF11376">
    <property type="entry name" value="DUF3179"/>
    <property type="match status" value="1"/>
</dbReference>
<feature type="chain" id="PRO_5045527144" evidence="1">
    <location>
        <begin position="24"/>
        <end position="381"/>
    </location>
</feature>
<organism evidence="2 3">
    <name type="scientific">Agaribacillus aureus</name>
    <dbReference type="NCBI Taxonomy" id="3051825"/>
    <lineage>
        <taxon>Bacteria</taxon>
        <taxon>Pseudomonadati</taxon>
        <taxon>Bacteroidota</taxon>
        <taxon>Cytophagia</taxon>
        <taxon>Cytophagales</taxon>
        <taxon>Splendidivirgaceae</taxon>
        <taxon>Agaribacillus</taxon>
    </lineage>
</organism>
<comment type="caution">
    <text evidence="2">The sequence shown here is derived from an EMBL/GenBank/DDBJ whole genome shotgun (WGS) entry which is preliminary data.</text>
</comment>
<protein>
    <submittedName>
        <fullName evidence="2">DUF3179 domain-containing protein</fullName>
    </submittedName>
</protein>